<accession>A0A4P9VH28</accession>
<dbReference type="Pfam" id="PF03864">
    <property type="entry name" value="Phage_cap_E"/>
    <property type="match status" value="1"/>
</dbReference>
<name>A0A4P9VH28_9GAMM</name>
<organism evidence="1 3">
    <name type="scientific">Zooshikella ganghwensis</name>
    <dbReference type="NCBI Taxonomy" id="202772"/>
    <lineage>
        <taxon>Bacteria</taxon>
        <taxon>Pseudomonadati</taxon>
        <taxon>Pseudomonadota</taxon>
        <taxon>Gammaproteobacteria</taxon>
        <taxon>Oceanospirillales</taxon>
        <taxon>Zooshikellaceae</taxon>
        <taxon>Zooshikella</taxon>
    </lineage>
</organism>
<proteinExistence type="predicted"/>
<protein>
    <submittedName>
        <fullName evidence="1">Major capsid protein</fullName>
    </submittedName>
</protein>
<dbReference type="EMBL" id="NDXW01000008">
    <property type="protein sequence ID" value="RDH41520.1"/>
    <property type="molecule type" value="Genomic_DNA"/>
</dbReference>
<keyword evidence="3" id="KW-1185">Reference proteome</keyword>
<dbReference type="EMBL" id="NDXW01000007">
    <property type="protein sequence ID" value="RDH41549.1"/>
    <property type="molecule type" value="Genomic_DNA"/>
</dbReference>
<dbReference type="InterPro" id="IPR005564">
    <property type="entry name" value="Major_capsid_GpE"/>
</dbReference>
<dbReference type="AlphaFoldDB" id="A0A4P9VH28"/>
<dbReference type="RefSeq" id="WP_094789749.1">
    <property type="nucleotide sequence ID" value="NZ_NDXW01000007.1"/>
</dbReference>
<dbReference type="Proteomes" id="UP000257039">
    <property type="component" value="Unassembled WGS sequence"/>
</dbReference>
<gene>
    <name evidence="2" type="ORF">B9G39_27770</name>
    <name evidence="1" type="ORF">B9G39_28300</name>
</gene>
<evidence type="ECO:0000313" key="2">
    <source>
        <dbReference type="EMBL" id="RDH41549.1"/>
    </source>
</evidence>
<evidence type="ECO:0000313" key="3">
    <source>
        <dbReference type="Proteomes" id="UP000257039"/>
    </source>
</evidence>
<evidence type="ECO:0000313" key="1">
    <source>
        <dbReference type="EMBL" id="RDH41520.1"/>
    </source>
</evidence>
<sequence length="339" mass="38543">MNNNLDLIAQDDAFSVEGLTLSINKAVVTPGRIAQLGWFSEDGINTTHINIEVQNQRLILVPAKPRGAPGTSLSREKRYRLSFNTVHLPLEGAVLADELQNIRAFGSSNTLASIQRLVDRELTRMRDSFEVTHEYQRLGAMRGKILDADGVTVLEDLYDRFKITPNTKTLNFGQDLRTQCMDIKRASEKAQGAIRASRYRVLMGSEVTNELLKNDDFKKSYERWQDGQALRDDMRMNINFGGLLWEEYEAQFGDEYFIGPDEAFVVPEGRPGLFRTVFAPADYMETVNTLGLPYYAKRKTMDYNKGVEFEAQSNPLHLCTNLREIIPLTIKKRTSRSSN</sequence>
<comment type="caution">
    <text evidence="1">The sequence shown here is derived from an EMBL/GenBank/DDBJ whole genome shotgun (WGS) entry which is preliminary data.</text>
</comment>
<reference evidence="1 3" key="1">
    <citation type="submission" date="2017-04" db="EMBL/GenBank/DDBJ databases">
        <title>Draft genome sequence of Zooshikella ganghwensis VG4 isolated from Red Sea sediments.</title>
        <authorList>
            <person name="Rehman Z."/>
            <person name="Alam I."/>
            <person name="Kamau A."/>
            <person name="Bajic V."/>
            <person name="Leiknes T."/>
        </authorList>
    </citation>
    <scope>NUCLEOTIDE SEQUENCE [LARGE SCALE GENOMIC DNA]</scope>
    <source>
        <strain evidence="1 3">VG4</strain>
    </source>
</reference>